<keyword evidence="3" id="KW-0479">Metal-binding</keyword>
<dbReference type="AlphaFoldDB" id="A0A7C4AT17"/>
<feature type="domain" description="Metallo-beta-lactamase" evidence="4">
    <location>
        <begin position="93"/>
        <end position="175"/>
    </location>
</feature>
<dbReference type="Pfam" id="PF10518">
    <property type="entry name" value="TAT_signal"/>
    <property type="match status" value="1"/>
</dbReference>
<dbReference type="SUPFAM" id="SSF56281">
    <property type="entry name" value="Metallo-hydrolase/oxidoreductase"/>
    <property type="match status" value="1"/>
</dbReference>
<dbReference type="EMBL" id="DTGT01000390">
    <property type="protein sequence ID" value="HGH61986.1"/>
    <property type="molecule type" value="Genomic_DNA"/>
</dbReference>
<comment type="caution">
    <text evidence="5">The sequence shown here is derived from an EMBL/GenBank/DDBJ whole genome shotgun (WGS) entry which is preliminary data.</text>
</comment>
<dbReference type="PROSITE" id="PS51318">
    <property type="entry name" value="TAT"/>
    <property type="match status" value="1"/>
</dbReference>
<dbReference type="GO" id="GO:0030313">
    <property type="term" value="C:cell envelope"/>
    <property type="evidence" value="ECO:0007669"/>
    <property type="project" value="UniProtKB-SubCell"/>
</dbReference>
<protein>
    <submittedName>
        <fullName evidence="5">Twin-arginine translocation signal domain-containing protein</fullName>
    </submittedName>
</protein>
<dbReference type="InterPro" id="IPR006311">
    <property type="entry name" value="TAT_signal"/>
</dbReference>
<evidence type="ECO:0000256" key="1">
    <source>
        <dbReference type="ARBA" id="ARBA00004196"/>
    </source>
</evidence>
<dbReference type="GO" id="GO:0016740">
    <property type="term" value="F:transferase activity"/>
    <property type="evidence" value="ECO:0007669"/>
    <property type="project" value="TreeGrafter"/>
</dbReference>
<sequence>MDRRDFLKGLAAAGVTASLGVGHGMQGSTAHAAGKVDIGQIKQLKVDVLTETSWFDNDILKKNMMDYGGAMTNQYTVPWDPNNAGGYAALITVTTLEGQERKFLLDSGWSNEWMDYIFEEKSNVAKMLKSGEIEFMVLSHWHLDHAWGIESSLKHKQDITMYVPATYYPEDMALLKEKAHIKAKDKEGKEVLLCKNDYPHTGKLILCSAEGEKGEGVYRLMPGVALRMFDVPILLRVRGENVMYFNVKDKGVVTVTGCCHPGILSLFSWARANLDGYKSYGCYGGLHISVFENWDPKFDDIIKGVKSFNFQKLACNHCTGWIWAEKAAAAGIPVVKGTDKYKEYKRQSTVAKATNVFLTNGDSIVF</sequence>
<evidence type="ECO:0000313" key="5">
    <source>
        <dbReference type="EMBL" id="HGH61986.1"/>
    </source>
</evidence>
<comment type="subunit">
    <text evidence="2">Heterodimer of a large and a small subunit.</text>
</comment>
<dbReference type="InterPro" id="IPR036866">
    <property type="entry name" value="RibonucZ/Hydroxyglut_hydro"/>
</dbReference>
<dbReference type="PANTHER" id="PTHR13754">
    <property type="entry name" value="METALLO-BETA-LACTAMASE SUPERFAMILY PROTEIN"/>
    <property type="match status" value="1"/>
</dbReference>
<dbReference type="Pfam" id="PF00753">
    <property type="entry name" value="Lactamase_B"/>
    <property type="match status" value="1"/>
</dbReference>
<comment type="subcellular location">
    <subcellularLocation>
        <location evidence="1">Cell envelope</location>
    </subcellularLocation>
</comment>
<dbReference type="InterPro" id="IPR019546">
    <property type="entry name" value="TAT_signal_bac_arc"/>
</dbReference>
<evidence type="ECO:0000256" key="3">
    <source>
        <dbReference type="ARBA" id="ARBA00023014"/>
    </source>
</evidence>
<dbReference type="GO" id="GO:0051536">
    <property type="term" value="F:iron-sulfur cluster binding"/>
    <property type="evidence" value="ECO:0007669"/>
    <property type="project" value="UniProtKB-KW"/>
</dbReference>
<dbReference type="Gene3D" id="3.60.15.10">
    <property type="entry name" value="Ribonuclease Z/Hydroxyacylglutathione hydrolase-like"/>
    <property type="match status" value="1"/>
</dbReference>
<keyword evidence="3" id="KW-0411">Iron-sulfur</keyword>
<evidence type="ECO:0000256" key="2">
    <source>
        <dbReference type="ARBA" id="ARBA00011771"/>
    </source>
</evidence>
<dbReference type="InterPro" id="IPR001279">
    <property type="entry name" value="Metallo-B-lactamas"/>
</dbReference>
<keyword evidence="3" id="KW-0408">Iron</keyword>
<dbReference type="PANTHER" id="PTHR13754:SF13">
    <property type="entry name" value="METALLO-BETA-LACTAMASE SUPERFAMILY PROTEIN (AFU_ORTHOLOGUE AFUA_3G07630)"/>
    <property type="match status" value="1"/>
</dbReference>
<dbReference type="InterPro" id="IPR052926">
    <property type="entry name" value="Metallo-beta-lactamase_dom"/>
</dbReference>
<organism evidence="5">
    <name type="scientific">Desulfomonile tiedjei</name>
    <dbReference type="NCBI Taxonomy" id="2358"/>
    <lineage>
        <taxon>Bacteria</taxon>
        <taxon>Pseudomonadati</taxon>
        <taxon>Thermodesulfobacteriota</taxon>
        <taxon>Desulfomonilia</taxon>
        <taxon>Desulfomonilales</taxon>
        <taxon>Desulfomonilaceae</taxon>
        <taxon>Desulfomonile</taxon>
    </lineage>
</organism>
<reference evidence="5" key="1">
    <citation type="journal article" date="2020" name="mSystems">
        <title>Genome- and Community-Level Interaction Insights into Carbon Utilization and Element Cycling Functions of Hydrothermarchaeota in Hydrothermal Sediment.</title>
        <authorList>
            <person name="Zhou Z."/>
            <person name="Liu Y."/>
            <person name="Xu W."/>
            <person name="Pan J."/>
            <person name="Luo Z.H."/>
            <person name="Li M."/>
        </authorList>
    </citation>
    <scope>NUCLEOTIDE SEQUENCE [LARGE SCALE GENOMIC DNA]</scope>
    <source>
        <strain evidence="5">SpSt-769</strain>
    </source>
</reference>
<proteinExistence type="predicted"/>
<name>A0A7C4AT17_9BACT</name>
<dbReference type="NCBIfam" id="TIGR01409">
    <property type="entry name" value="TAT_signal_seq"/>
    <property type="match status" value="1"/>
</dbReference>
<evidence type="ECO:0000259" key="4">
    <source>
        <dbReference type="Pfam" id="PF00753"/>
    </source>
</evidence>
<accession>A0A7C4AT17</accession>
<gene>
    <name evidence="5" type="ORF">ENV54_11900</name>
</gene>